<sequence length="202" mass="21780">MTNVAERGPGVVWHGPEGRPVVVVLDPAGEAPRGDLPPTWRPLAERLRIAWCRLPAEAAGFPDVDEVLDGRADRVHVVVGGRATAPALAAAADRADVVRAVLVVDPVDDRADGSGASWWEQDAVPLRRRLDEVGIAVRCFVSGDDDPAVRVDHPVPLGHPDVVGRVVEFLAAHEVVDGLPEAWEEVRAAVAEPLERARRQER</sequence>
<dbReference type="OrthoDB" id="3693848at2"/>
<dbReference type="EMBL" id="HE804045">
    <property type="protein sequence ID" value="CCH29505.1"/>
    <property type="molecule type" value="Genomic_DNA"/>
</dbReference>
<organism evidence="1 2">
    <name type="scientific">Saccharothrix espanaensis (strain ATCC 51144 / DSM 44229 / JCM 9112 / NBRC 15066 / NRRL 15764)</name>
    <dbReference type="NCBI Taxonomy" id="1179773"/>
    <lineage>
        <taxon>Bacteria</taxon>
        <taxon>Bacillati</taxon>
        <taxon>Actinomycetota</taxon>
        <taxon>Actinomycetes</taxon>
        <taxon>Pseudonocardiales</taxon>
        <taxon>Pseudonocardiaceae</taxon>
        <taxon>Saccharothrix</taxon>
    </lineage>
</organism>
<dbReference type="RefSeq" id="WP_015099617.1">
    <property type="nucleotide sequence ID" value="NC_019673.1"/>
</dbReference>
<keyword evidence="2" id="KW-1185">Reference proteome</keyword>
<gene>
    <name evidence="1" type="ordered locus">BN6_21830</name>
</gene>
<dbReference type="BioCyc" id="SESP1179773:BN6_RS10630-MONOMER"/>
<dbReference type="eggNOG" id="ENOG5033YQM">
    <property type="taxonomic scope" value="Bacteria"/>
</dbReference>
<evidence type="ECO:0000313" key="2">
    <source>
        <dbReference type="Proteomes" id="UP000006281"/>
    </source>
</evidence>
<dbReference type="Proteomes" id="UP000006281">
    <property type="component" value="Chromosome"/>
</dbReference>
<reference evidence="1 2" key="1">
    <citation type="journal article" date="2012" name="BMC Genomics">
        <title>Complete genome sequence of Saccharothrix espanaensis DSM 44229T and comparison to the other completely sequenced Pseudonocardiaceae.</title>
        <authorList>
            <person name="Strobel T."/>
            <person name="Al-Dilaimi A."/>
            <person name="Blom J."/>
            <person name="Gessner A."/>
            <person name="Kalinowski J."/>
            <person name="Luzhetska M."/>
            <person name="Puhler A."/>
            <person name="Szczepanowski R."/>
            <person name="Bechthold A."/>
            <person name="Ruckert C."/>
        </authorList>
    </citation>
    <scope>NUCLEOTIDE SEQUENCE [LARGE SCALE GENOMIC DNA]</scope>
    <source>
        <strain evidence="2">ATCC 51144 / DSM 44229 / JCM 9112 / NBRC 15066 / NRRL 15764</strain>
    </source>
</reference>
<accession>K0JQB4</accession>
<dbReference type="AlphaFoldDB" id="K0JQB4"/>
<dbReference type="PATRIC" id="fig|1179773.3.peg.2174"/>
<name>K0JQB4_SACES</name>
<evidence type="ECO:0000313" key="1">
    <source>
        <dbReference type="EMBL" id="CCH29505.1"/>
    </source>
</evidence>
<dbReference type="HOGENOM" id="CLU_1353811_0_0_11"/>
<dbReference type="KEGG" id="sesp:BN6_21830"/>
<protein>
    <submittedName>
        <fullName evidence="1">Uncharacterized protein</fullName>
    </submittedName>
</protein>
<proteinExistence type="predicted"/>